<sequence length="64" mass="7371">MDEFLEWNIRNHQAAQLLRAPFFFDRGTPECLAWMQLSGLALAPYRLAAPAQYRYAPTVFVAEP</sequence>
<dbReference type="AlphaFoldDB" id="A0A561BEF0"/>
<dbReference type="Proteomes" id="UP000319722">
    <property type="component" value="Unassembled WGS sequence"/>
</dbReference>
<accession>A0A561BEF0</accession>
<organism evidence="1 2">
    <name type="scientific">Variovorax beijingensis</name>
    <dbReference type="NCBI Taxonomy" id="2496117"/>
    <lineage>
        <taxon>Bacteria</taxon>
        <taxon>Pseudomonadati</taxon>
        <taxon>Pseudomonadota</taxon>
        <taxon>Betaproteobacteria</taxon>
        <taxon>Burkholderiales</taxon>
        <taxon>Comamonadaceae</taxon>
        <taxon>Variovorax</taxon>
    </lineage>
</organism>
<evidence type="ECO:0000313" key="1">
    <source>
        <dbReference type="EMBL" id="TWD77274.1"/>
    </source>
</evidence>
<protein>
    <submittedName>
        <fullName evidence="1">Uncharacterized protein</fullName>
    </submittedName>
</protein>
<dbReference type="EMBL" id="VIVL01000010">
    <property type="protein sequence ID" value="TWD77274.1"/>
    <property type="molecule type" value="Genomic_DNA"/>
</dbReference>
<proteinExistence type="predicted"/>
<name>A0A561BEF0_9BURK</name>
<evidence type="ECO:0000313" key="2">
    <source>
        <dbReference type="Proteomes" id="UP000319722"/>
    </source>
</evidence>
<comment type="caution">
    <text evidence="1">The sequence shown here is derived from an EMBL/GenBank/DDBJ whole genome shotgun (WGS) entry which is preliminary data.</text>
</comment>
<reference evidence="1 2" key="1">
    <citation type="submission" date="2019-06" db="EMBL/GenBank/DDBJ databases">
        <title>Sorghum-associated microbial communities from plants grown in Nebraska, USA.</title>
        <authorList>
            <person name="Schachtman D."/>
        </authorList>
    </citation>
    <scope>NUCLEOTIDE SEQUENCE [LARGE SCALE GENOMIC DNA]</scope>
    <source>
        <strain evidence="1 2">T529</strain>
    </source>
</reference>
<gene>
    <name evidence="1" type="ORF">FB547_110236</name>
</gene>